<dbReference type="GO" id="GO:0016787">
    <property type="term" value="F:hydrolase activity"/>
    <property type="evidence" value="ECO:0007669"/>
    <property type="project" value="UniProtKB-KW"/>
</dbReference>
<keyword evidence="5" id="KW-0378">Hydrolase</keyword>
<gene>
    <name evidence="8" type="ORF">DERYTH_LOCUS10618</name>
</gene>
<organism evidence="8 9">
    <name type="scientific">Dentiscutata erythropus</name>
    <dbReference type="NCBI Taxonomy" id="1348616"/>
    <lineage>
        <taxon>Eukaryota</taxon>
        <taxon>Fungi</taxon>
        <taxon>Fungi incertae sedis</taxon>
        <taxon>Mucoromycota</taxon>
        <taxon>Glomeromycotina</taxon>
        <taxon>Glomeromycetes</taxon>
        <taxon>Diversisporales</taxon>
        <taxon>Gigasporaceae</taxon>
        <taxon>Dentiscutata</taxon>
    </lineage>
</organism>
<feature type="domain" description="Reverse transcriptase RNase H-like" evidence="7">
    <location>
        <begin position="1"/>
        <end position="78"/>
    </location>
</feature>
<accession>A0A9N9H7I1</accession>
<protein>
    <submittedName>
        <fullName evidence="8">18137_t:CDS:1</fullName>
    </submittedName>
</protein>
<dbReference type="Pfam" id="PF17917">
    <property type="entry name" value="RT_RNaseH"/>
    <property type="match status" value="1"/>
</dbReference>
<evidence type="ECO:0000259" key="7">
    <source>
        <dbReference type="Pfam" id="PF17917"/>
    </source>
</evidence>
<keyword evidence="6" id="KW-0695">RNA-directed DNA polymerase</keyword>
<evidence type="ECO:0000256" key="5">
    <source>
        <dbReference type="ARBA" id="ARBA00022801"/>
    </source>
</evidence>
<keyword evidence="3" id="KW-0540">Nuclease</keyword>
<dbReference type="PANTHER" id="PTHR34072">
    <property type="entry name" value="ENZYMATIC POLYPROTEIN-RELATED"/>
    <property type="match status" value="1"/>
</dbReference>
<evidence type="ECO:0000256" key="6">
    <source>
        <dbReference type="ARBA" id="ARBA00022918"/>
    </source>
</evidence>
<evidence type="ECO:0000256" key="3">
    <source>
        <dbReference type="ARBA" id="ARBA00022722"/>
    </source>
</evidence>
<dbReference type="AlphaFoldDB" id="A0A9N9H7I1"/>
<proteinExistence type="predicted"/>
<keyword evidence="2" id="KW-0548">Nucleotidyltransferase</keyword>
<dbReference type="GO" id="GO:0003964">
    <property type="term" value="F:RNA-directed DNA polymerase activity"/>
    <property type="evidence" value="ECO:0007669"/>
    <property type="project" value="UniProtKB-KW"/>
</dbReference>
<dbReference type="InterPro" id="IPR043502">
    <property type="entry name" value="DNA/RNA_pol_sf"/>
</dbReference>
<dbReference type="GO" id="GO:0004519">
    <property type="term" value="F:endonuclease activity"/>
    <property type="evidence" value="ECO:0007669"/>
    <property type="project" value="UniProtKB-KW"/>
</dbReference>
<evidence type="ECO:0000256" key="1">
    <source>
        <dbReference type="ARBA" id="ARBA00022679"/>
    </source>
</evidence>
<keyword evidence="1" id="KW-0808">Transferase</keyword>
<dbReference type="OrthoDB" id="5593162at2759"/>
<dbReference type="InterPro" id="IPR041373">
    <property type="entry name" value="RT_RNaseH"/>
</dbReference>
<dbReference type="EMBL" id="CAJVPY010006253">
    <property type="protein sequence ID" value="CAG8659220.1"/>
    <property type="molecule type" value="Genomic_DNA"/>
</dbReference>
<keyword evidence="4" id="KW-0255">Endonuclease</keyword>
<dbReference type="Proteomes" id="UP000789405">
    <property type="component" value="Unassembled WGS sequence"/>
</dbReference>
<evidence type="ECO:0000313" key="9">
    <source>
        <dbReference type="Proteomes" id="UP000789405"/>
    </source>
</evidence>
<reference evidence="8" key="1">
    <citation type="submission" date="2021-06" db="EMBL/GenBank/DDBJ databases">
        <authorList>
            <person name="Kallberg Y."/>
            <person name="Tangrot J."/>
            <person name="Rosling A."/>
        </authorList>
    </citation>
    <scope>NUCLEOTIDE SEQUENCE</scope>
    <source>
        <strain evidence="8">MA453B</strain>
    </source>
</reference>
<sequence length="80" mass="9224">MLAQKDDLGKEYMVAYASCAFTKPEKNYSTTNLKCLAVLYAIEYFCHYFGLNHFFVVTDYAALKWLQTSALTGSKARWDF</sequence>
<evidence type="ECO:0000256" key="4">
    <source>
        <dbReference type="ARBA" id="ARBA00022759"/>
    </source>
</evidence>
<dbReference type="SUPFAM" id="SSF56672">
    <property type="entry name" value="DNA/RNA polymerases"/>
    <property type="match status" value="1"/>
</dbReference>
<evidence type="ECO:0000256" key="2">
    <source>
        <dbReference type="ARBA" id="ARBA00022695"/>
    </source>
</evidence>
<comment type="caution">
    <text evidence="8">The sequence shown here is derived from an EMBL/GenBank/DDBJ whole genome shotgun (WGS) entry which is preliminary data.</text>
</comment>
<evidence type="ECO:0000313" key="8">
    <source>
        <dbReference type="EMBL" id="CAG8659220.1"/>
    </source>
</evidence>
<keyword evidence="9" id="KW-1185">Reference proteome</keyword>
<name>A0A9N9H7I1_9GLOM</name>